<evidence type="ECO:0000313" key="2">
    <source>
        <dbReference type="Proteomes" id="UP001270362"/>
    </source>
</evidence>
<gene>
    <name evidence="1" type="ORF">B0T22DRAFT_439001</name>
</gene>
<proteinExistence type="predicted"/>
<evidence type="ECO:0000313" key="1">
    <source>
        <dbReference type="EMBL" id="KAK3687360.1"/>
    </source>
</evidence>
<protein>
    <submittedName>
        <fullName evidence="1">Uncharacterized protein</fullName>
    </submittedName>
</protein>
<comment type="caution">
    <text evidence="1">The sequence shown here is derived from an EMBL/GenBank/DDBJ whole genome shotgun (WGS) entry which is preliminary data.</text>
</comment>
<name>A0AAE1CBC5_9PEZI</name>
<dbReference type="EMBL" id="JAULSO010000002">
    <property type="protein sequence ID" value="KAK3687360.1"/>
    <property type="molecule type" value="Genomic_DNA"/>
</dbReference>
<organism evidence="1 2">
    <name type="scientific">Podospora appendiculata</name>
    <dbReference type="NCBI Taxonomy" id="314037"/>
    <lineage>
        <taxon>Eukaryota</taxon>
        <taxon>Fungi</taxon>
        <taxon>Dikarya</taxon>
        <taxon>Ascomycota</taxon>
        <taxon>Pezizomycotina</taxon>
        <taxon>Sordariomycetes</taxon>
        <taxon>Sordariomycetidae</taxon>
        <taxon>Sordariales</taxon>
        <taxon>Podosporaceae</taxon>
        <taxon>Podospora</taxon>
    </lineage>
</organism>
<sequence length="222" mass="23885">MPQSPIFSDSIDLGHRNIMAWVDGSVQVARRGRSEATLVQCMSSTPCLAMPCHWNWLLPASERQPTNTQLTCADKQEAVCDDAAAAAAGTVSYPPSMIPAIPIPSATGGPQSTRDCTHSSHSSAAEIWGWCGEAQHSLKSGLFVFVAFTETLLIQRAGSEGSHAKSLGLPLPAVLLPQPWFFHFEILSKSEALRLAIWLLSKCLNQETSVASVLTIPRPPPL</sequence>
<dbReference type="AlphaFoldDB" id="A0AAE1CBC5"/>
<dbReference type="Proteomes" id="UP001270362">
    <property type="component" value="Unassembled WGS sequence"/>
</dbReference>
<reference evidence="1" key="1">
    <citation type="journal article" date="2023" name="Mol. Phylogenet. Evol.">
        <title>Genome-scale phylogeny and comparative genomics of the fungal order Sordariales.</title>
        <authorList>
            <person name="Hensen N."/>
            <person name="Bonometti L."/>
            <person name="Westerberg I."/>
            <person name="Brannstrom I.O."/>
            <person name="Guillou S."/>
            <person name="Cros-Aarteil S."/>
            <person name="Calhoun S."/>
            <person name="Haridas S."/>
            <person name="Kuo A."/>
            <person name="Mondo S."/>
            <person name="Pangilinan J."/>
            <person name="Riley R."/>
            <person name="LaButti K."/>
            <person name="Andreopoulos B."/>
            <person name="Lipzen A."/>
            <person name="Chen C."/>
            <person name="Yan M."/>
            <person name="Daum C."/>
            <person name="Ng V."/>
            <person name="Clum A."/>
            <person name="Steindorff A."/>
            <person name="Ohm R.A."/>
            <person name="Martin F."/>
            <person name="Silar P."/>
            <person name="Natvig D.O."/>
            <person name="Lalanne C."/>
            <person name="Gautier V."/>
            <person name="Ament-Velasquez S.L."/>
            <person name="Kruys A."/>
            <person name="Hutchinson M.I."/>
            <person name="Powell A.J."/>
            <person name="Barry K."/>
            <person name="Miller A.N."/>
            <person name="Grigoriev I.V."/>
            <person name="Debuchy R."/>
            <person name="Gladieux P."/>
            <person name="Hiltunen Thoren M."/>
            <person name="Johannesson H."/>
        </authorList>
    </citation>
    <scope>NUCLEOTIDE SEQUENCE</scope>
    <source>
        <strain evidence="1">CBS 314.62</strain>
    </source>
</reference>
<reference evidence="1" key="2">
    <citation type="submission" date="2023-06" db="EMBL/GenBank/DDBJ databases">
        <authorList>
            <consortium name="Lawrence Berkeley National Laboratory"/>
            <person name="Haridas S."/>
            <person name="Hensen N."/>
            <person name="Bonometti L."/>
            <person name="Westerberg I."/>
            <person name="Brannstrom I.O."/>
            <person name="Guillou S."/>
            <person name="Cros-Aarteil S."/>
            <person name="Calhoun S."/>
            <person name="Kuo A."/>
            <person name="Mondo S."/>
            <person name="Pangilinan J."/>
            <person name="Riley R."/>
            <person name="Labutti K."/>
            <person name="Andreopoulos B."/>
            <person name="Lipzen A."/>
            <person name="Chen C."/>
            <person name="Yanf M."/>
            <person name="Daum C."/>
            <person name="Ng V."/>
            <person name="Clum A."/>
            <person name="Steindorff A."/>
            <person name="Ohm R."/>
            <person name="Martin F."/>
            <person name="Silar P."/>
            <person name="Natvig D."/>
            <person name="Lalanne C."/>
            <person name="Gautier V."/>
            <person name="Ament-Velasquez S.L."/>
            <person name="Kruys A."/>
            <person name="Hutchinson M.I."/>
            <person name="Powell A.J."/>
            <person name="Barry K."/>
            <person name="Miller A.N."/>
            <person name="Grigoriev I.V."/>
            <person name="Debuchy R."/>
            <person name="Gladieux P."/>
            <person name="Thoren M.H."/>
            <person name="Johannesson H."/>
        </authorList>
    </citation>
    <scope>NUCLEOTIDE SEQUENCE</scope>
    <source>
        <strain evidence="1">CBS 314.62</strain>
    </source>
</reference>
<keyword evidence="2" id="KW-1185">Reference proteome</keyword>
<accession>A0AAE1CBC5</accession>